<sequence>MKYLYWVGVALVIGVGVWLTTLVNPQPTTKNIVPFAQYETPEDLGKQIFTALQSEVKRAPIVLLGVTPNQVEDMEVWRGFMQANQEVGSKYEIIAVEPMLPYVELFESNLRFNIRDDMPRFVEGVKKAMQQGLRVAVLVPHIYSSQLIAGNPVDRLQKEFEIPILSLSIVKFPVTLQQAEIFEPACVLEEGKDPGHTGPLGCMIRKVAKKTYDKKFEDNKYSGLVEKLSANDYLILFNRNAGSK</sequence>
<organism evidence="1 2">
    <name type="scientific">Bdellovibrio bacteriovorus</name>
    <dbReference type="NCBI Taxonomy" id="959"/>
    <lineage>
        <taxon>Bacteria</taxon>
        <taxon>Pseudomonadati</taxon>
        <taxon>Bdellovibrionota</taxon>
        <taxon>Bdellovibrionia</taxon>
        <taxon>Bdellovibrionales</taxon>
        <taxon>Pseudobdellovibrionaceae</taxon>
        <taxon>Bdellovibrio</taxon>
    </lineage>
</organism>
<dbReference type="OrthoDB" id="5291973at2"/>
<accession>A0A150WPQ8</accession>
<evidence type="ECO:0000313" key="1">
    <source>
        <dbReference type="EMBL" id="KYG66346.1"/>
    </source>
</evidence>
<protein>
    <submittedName>
        <fullName evidence="1">Uncharacterized protein</fullName>
    </submittedName>
</protein>
<dbReference type="Proteomes" id="UP000075320">
    <property type="component" value="Unassembled WGS sequence"/>
</dbReference>
<dbReference type="AlphaFoldDB" id="A0A150WPQ8"/>
<gene>
    <name evidence="1" type="ORF">AZI86_04640</name>
</gene>
<comment type="caution">
    <text evidence="1">The sequence shown here is derived from an EMBL/GenBank/DDBJ whole genome shotgun (WGS) entry which is preliminary data.</text>
</comment>
<dbReference type="RefSeq" id="WP_061833911.1">
    <property type="nucleotide sequence ID" value="NZ_LUKE01000001.1"/>
</dbReference>
<name>A0A150WPQ8_BDEBC</name>
<reference evidence="1 2" key="1">
    <citation type="submission" date="2016-03" db="EMBL/GenBank/DDBJ databases">
        <authorList>
            <person name="Ploux O."/>
        </authorList>
    </citation>
    <scope>NUCLEOTIDE SEQUENCE [LARGE SCALE GENOMIC DNA]</scope>
    <source>
        <strain evidence="1 2">R0</strain>
    </source>
</reference>
<evidence type="ECO:0000313" key="2">
    <source>
        <dbReference type="Proteomes" id="UP000075320"/>
    </source>
</evidence>
<keyword evidence="2" id="KW-1185">Reference proteome</keyword>
<proteinExistence type="predicted"/>
<dbReference type="EMBL" id="LUKE01000001">
    <property type="protein sequence ID" value="KYG66346.1"/>
    <property type="molecule type" value="Genomic_DNA"/>
</dbReference>